<organism evidence="7 9">
    <name type="scientific">Marilutibacter maris</name>
    <dbReference type="NCBI Taxonomy" id="1605891"/>
    <lineage>
        <taxon>Bacteria</taxon>
        <taxon>Pseudomonadati</taxon>
        <taxon>Pseudomonadota</taxon>
        <taxon>Gammaproteobacteria</taxon>
        <taxon>Lysobacterales</taxon>
        <taxon>Lysobacteraceae</taxon>
        <taxon>Marilutibacter</taxon>
    </lineage>
</organism>
<comment type="subcellular location">
    <subcellularLocation>
        <location evidence="1">Membrane</location>
        <topology evidence="1">Multi-pass membrane protein</topology>
    </subcellularLocation>
</comment>
<keyword evidence="8" id="KW-0378">Hydrolase</keyword>
<proteinExistence type="predicted"/>
<protein>
    <submittedName>
        <fullName evidence="7">Membrane protein</fullName>
    </submittedName>
    <submittedName>
        <fullName evidence="8">Rhomboid family intramembrane serine protease</fullName>
    </submittedName>
</protein>
<keyword evidence="8" id="KW-0645">Protease</keyword>
<keyword evidence="2 5" id="KW-0812">Transmembrane</keyword>
<gene>
    <name evidence="7" type="ORF">C9I47_1062</name>
    <name evidence="8" type="ORF">FKV24_017060</name>
</gene>
<evidence type="ECO:0000313" key="10">
    <source>
        <dbReference type="Proteomes" id="UP000320431"/>
    </source>
</evidence>
<evidence type="ECO:0000256" key="3">
    <source>
        <dbReference type="ARBA" id="ARBA00022989"/>
    </source>
</evidence>
<name>A0A2U9TB69_9GAMM</name>
<dbReference type="PANTHER" id="PTHR43066:SF11">
    <property type="entry name" value="PEPTIDASE S54 RHOMBOID DOMAIN-CONTAINING PROTEIN"/>
    <property type="match status" value="1"/>
</dbReference>
<dbReference type="Gene3D" id="1.20.1540.10">
    <property type="entry name" value="Rhomboid-like"/>
    <property type="match status" value="1"/>
</dbReference>
<keyword evidence="4 5" id="KW-0472">Membrane</keyword>
<keyword evidence="9" id="KW-1185">Reference proteome</keyword>
<evidence type="ECO:0000313" key="9">
    <source>
        <dbReference type="Proteomes" id="UP000249447"/>
    </source>
</evidence>
<evidence type="ECO:0000256" key="2">
    <source>
        <dbReference type="ARBA" id="ARBA00022692"/>
    </source>
</evidence>
<reference evidence="8 10" key="2">
    <citation type="submission" date="2019-10" db="EMBL/GenBank/DDBJ databases">
        <title>Lysobacter alkalisoli sp. nov., isolated from saline-alkaline soil.</title>
        <authorList>
            <person name="Sun J.-Q."/>
        </authorList>
    </citation>
    <scope>NUCLEOTIDE SEQUENCE [LARGE SCALE GENOMIC DNA]</scope>
    <source>
        <strain evidence="8 10">KCTC 42381</strain>
    </source>
</reference>
<dbReference type="SUPFAM" id="SSF144091">
    <property type="entry name" value="Rhomboid-like"/>
    <property type="match status" value="1"/>
</dbReference>
<feature type="transmembrane region" description="Helical" evidence="5">
    <location>
        <begin position="93"/>
        <end position="114"/>
    </location>
</feature>
<dbReference type="OrthoDB" id="9814037at2"/>
<feature type="transmembrane region" description="Helical" evidence="5">
    <location>
        <begin position="120"/>
        <end position="142"/>
    </location>
</feature>
<dbReference type="RefSeq" id="WP_111265924.1">
    <property type="nucleotide sequence ID" value="NZ_CP029843.1"/>
</dbReference>
<dbReference type="Proteomes" id="UP000320431">
    <property type="component" value="Unassembled WGS sequence"/>
</dbReference>
<dbReference type="Proteomes" id="UP000249447">
    <property type="component" value="Chromosome"/>
</dbReference>
<dbReference type="AlphaFoldDB" id="A0A2U9TB69"/>
<evidence type="ECO:0000259" key="6">
    <source>
        <dbReference type="Pfam" id="PF01694"/>
    </source>
</evidence>
<dbReference type="SMART" id="SM01160">
    <property type="entry name" value="DUF1751"/>
    <property type="match status" value="1"/>
</dbReference>
<dbReference type="InterPro" id="IPR035952">
    <property type="entry name" value="Rhomboid-like_sf"/>
</dbReference>
<dbReference type="Pfam" id="PF01694">
    <property type="entry name" value="Rhomboid"/>
    <property type="match status" value="1"/>
</dbReference>
<dbReference type="EMBL" id="VICD02000304">
    <property type="protein sequence ID" value="KAB8165668.1"/>
    <property type="molecule type" value="Genomic_DNA"/>
</dbReference>
<feature type="domain" description="Peptidase S54 rhomboid" evidence="6">
    <location>
        <begin position="54"/>
        <end position="197"/>
    </location>
</feature>
<dbReference type="EMBL" id="CP029843">
    <property type="protein sequence ID" value="AWV06779.1"/>
    <property type="molecule type" value="Genomic_DNA"/>
</dbReference>
<dbReference type="InterPro" id="IPR022764">
    <property type="entry name" value="Peptidase_S54_rhomboid_dom"/>
</dbReference>
<evidence type="ECO:0000256" key="1">
    <source>
        <dbReference type="ARBA" id="ARBA00004141"/>
    </source>
</evidence>
<evidence type="ECO:0000256" key="4">
    <source>
        <dbReference type="ARBA" id="ARBA00023136"/>
    </source>
</evidence>
<evidence type="ECO:0000313" key="7">
    <source>
        <dbReference type="EMBL" id="AWV06779.1"/>
    </source>
</evidence>
<accession>A0A2U9TB69</accession>
<dbReference type="GO" id="GO:0016020">
    <property type="term" value="C:membrane"/>
    <property type="evidence" value="ECO:0007669"/>
    <property type="project" value="UniProtKB-SubCell"/>
</dbReference>
<dbReference type="GO" id="GO:0004252">
    <property type="term" value="F:serine-type endopeptidase activity"/>
    <property type="evidence" value="ECO:0007669"/>
    <property type="project" value="InterPro"/>
</dbReference>
<keyword evidence="3 5" id="KW-1133">Transmembrane helix</keyword>
<dbReference type="KEGG" id="lmb:C9I47_1062"/>
<dbReference type="PANTHER" id="PTHR43066">
    <property type="entry name" value="RHOMBOID-RELATED PROTEIN"/>
    <property type="match status" value="1"/>
</dbReference>
<dbReference type="GO" id="GO:0006508">
    <property type="term" value="P:proteolysis"/>
    <property type="evidence" value="ECO:0007669"/>
    <property type="project" value="UniProtKB-KW"/>
</dbReference>
<feature type="transmembrane region" description="Helical" evidence="5">
    <location>
        <begin position="154"/>
        <end position="174"/>
    </location>
</feature>
<reference evidence="7 9" key="1">
    <citation type="submission" date="2018-05" db="EMBL/GenBank/DDBJ databases">
        <title>The complete genome of Lysobacter maris HZ9B, a marine bacterium antagonistic against terrestrial plant pathogens.</title>
        <authorList>
            <person name="Zhang X.-Q."/>
        </authorList>
    </citation>
    <scope>NUCLEOTIDE SEQUENCE [LARGE SCALE GENOMIC DNA]</scope>
    <source>
        <strain evidence="7 9">HZ9B</strain>
    </source>
</reference>
<feature type="transmembrane region" description="Helical" evidence="5">
    <location>
        <begin position="180"/>
        <end position="200"/>
    </location>
</feature>
<sequence length="219" mass="24078">MFSNLPPITKALLIANGLVFVLQQLLGEATFYPFALWPPGSDGIYGDASGFLPWQVLTYGFMHGSWAHLFFNMLALLMFGAPLEHVWGNKRFLNYYLVCIVGAALCQMLVGIWTMSQGGLPYPTVGASGGVFGLLLAYGMLFPNQRVMLLIPPIPMKARTLVIVYGVIELLLGVSGRQPGVAHFAHLGGMLFGWLMIRYWRGQPPFGGGRKPPGPRRIH</sequence>
<feature type="transmembrane region" description="Helical" evidence="5">
    <location>
        <begin position="61"/>
        <end position="81"/>
    </location>
</feature>
<evidence type="ECO:0000256" key="5">
    <source>
        <dbReference type="SAM" id="Phobius"/>
    </source>
</evidence>
<evidence type="ECO:0000313" key="8">
    <source>
        <dbReference type="EMBL" id="KAB8165668.1"/>
    </source>
</evidence>